<organism evidence="1 2">
    <name type="scientific">Penicilliopsis zonata CBS 506.65</name>
    <dbReference type="NCBI Taxonomy" id="1073090"/>
    <lineage>
        <taxon>Eukaryota</taxon>
        <taxon>Fungi</taxon>
        <taxon>Dikarya</taxon>
        <taxon>Ascomycota</taxon>
        <taxon>Pezizomycotina</taxon>
        <taxon>Eurotiomycetes</taxon>
        <taxon>Eurotiomycetidae</taxon>
        <taxon>Eurotiales</taxon>
        <taxon>Aspergillaceae</taxon>
        <taxon>Penicilliopsis</taxon>
    </lineage>
</organism>
<dbReference type="STRING" id="1073090.A0A1L9SHJ3"/>
<protein>
    <submittedName>
        <fullName evidence="1">Uncharacterized protein</fullName>
    </submittedName>
</protein>
<dbReference type="GeneID" id="34609524"/>
<name>A0A1L9SHJ3_9EURO</name>
<dbReference type="OrthoDB" id="5361176at2759"/>
<keyword evidence="2" id="KW-1185">Reference proteome</keyword>
<dbReference type="Proteomes" id="UP000184188">
    <property type="component" value="Unassembled WGS sequence"/>
</dbReference>
<reference evidence="2" key="1">
    <citation type="journal article" date="2017" name="Genome Biol.">
        <title>Comparative genomics reveals high biological diversity and specific adaptations in the industrially and medically important fungal genus Aspergillus.</title>
        <authorList>
            <person name="de Vries R.P."/>
            <person name="Riley R."/>
            <person name="Wiebenga A."/>
            <person name="Aguilar-Osorio G."/>
            <person name="Amillis S."/>
            <person name="Uchima C.A."/>
            <person name="Anderluh G."/>
            <person name="Asadollahi M."/>
            <person name="Askin M."/>
            <person name="Barry K."/>
            <person name="Battaglia E."/>
            <person name="Bayram O."/>
            <person name="Benocci T."/>
            <person name="Braus-Stromeyer S.A."/>
            <person name="Caldana C."/>
            <person name="Canovas D."/>
            <person name="Cerqueira G.C."/>
            <person name="Chen F."/>
            <person name="Chen W."/>
            <person name="Choi C."/>
            <person name="Clum A."/>
            <person name="Dos Santos R.A."/>
            <person name="Damasio A.R."/>
            <person name="Diallinas G."/>
            <person name="Emri T."/>
            <person name="Fekete E."/>
            <person name="Flipphi M."/>
            <person name="Freyberg S."/>
            <person name="Gallo A."/>
            <person name="Gournas C."/>
            <person name="Habgood R."/>
            <person name="Hainaut M."/>
            <person name="Harispe M.L."/>
            <person name="Henrissat B."/>
            <person name="Hilden K.S."/>
            <person name="Hope R."/>
            <person name="Hossain A."/>
            <person name="Karabika E."/>
            <person name="Karaffa L."/>
            <person name="Karanyi Z."/>
            <person name="Krasevec N."/>
            <person name="Kuo A."/>
            <person name="Kusch H."/>
            <person name="LaButti K."/>
            <person name="Lagendijk E.L."/>
            <person name="Lapidus A."/>
            <person name="Levasseur A."/>
            <person name="Lindquist E."/>
            <person name="Lipzen A."/>
            <person name="Logrieco A.F."/>
            <person name="MacCabe A."/>
            <person name="Maekelae M.R."/>
            <person name="Malavazi I."/>
            <person name="Melin P."/>
            <person name="Meyer V."/>
            <person name="Mielnichuk N."/>
            <person name="Miskei M."/>
            <person name="Molnar A.P."/>
            <person name="Mule G."/>
            <person name="Ngan C.Y."/>
            <person name="Orejas M."/>
            <person name="Orosz E."/>
            <person name="Ouedraogo J.P."/>
            <person name="Overkamp K.M."/>
            <person name="Park H.-S."/>
            <person name="Perrone G."/>
            <person name="Piumi F."/>
            <person name="Punt P.J."/>
            <person name="Ram A.F."/>
            <person name="Ramon A."/>
            <person name="Rauscher S."/>
            <person name="Record E."/>
            <person name="Riano-Pachon D.M."/>
            <person name="Robert V."/>
            <person name="Roehrig J."/>
            <person name="Ruller R."/>
            <person name="Salamov A."/>
            <person name="Salih N.S."/>
            <person name="Samson R.A."/>
            <person name="Sandor E."/>
            <person name="Sanguinetti M."/>
            <person name="Schuetze T."/>
            <person name="Sepcic K."/>
            <person name="Shelest E."/>
            <person name="Sherlock G."/>
            <person name="Sophianopoulou V."/>
            <person name="Squina F.M."/>
            <person name="Sun H."/>
            <person name="Susca A."/>
            <person name="Todd R.B."/>
            <person name="Tsang A."/>
            <person name="Unkles S.E."/>
            <person name="van de Wiele N."/>
            <person name="van Rossen-Uffink D."/>
            <person name="Oliveira J.V."/>
            <person name="Vesth T.C."/>
            <person name="Visser J."/>
            <person name="Yu J.-H."/>
            <person name="Zhou M."/>
            <person name="Andersen M.R."/>
            <person name="Archer D.B."/>
            <person name="Baker S.E."/>
            <person name="Benoit I."/>
            <person name="Brakhage A.A."/>
            <person name="Braus G.H."/>
            <person name="Fischer R."/>
            <person name="Frisvad J.C."/>
            <person name="Goldman G.H."/>
            <person name="Houbraken J."/>
            <person name="Oakley B."/>
            <person name="Pocsi I."/>
            <person name="Scazzocchio C."/>
            <person name="Seiboth B."/>
            <person name="vanKuyk P.A."/>
            <person name="Wortman J."/>
            <person name="Dyer P.S."/>
            <person name="Grigoriev I.V."/>
        </authorList>
    </citation>
    <scope>NUCLEOTIDE SEQUENCE [LARGE SCALE GENOMIC DNA]</scope>
    <source>
        <strain evidence="2">CBS 506.65</strain>
    </source>
</reference>
<dbReference type="EMBL" id="KV878342">
    <property type="protein sequence ID" value="OJJ46504.1"/>
    <property type="molecule type" value="Genomic_DNA"/>
</dbReference>
<dbReference type="VEuPathDB" id="FungiDB:ASPZODRAFT_132580"/>
<evidence type="ECO:0000313" key="2">
    <source>
        <dbReference type="Proteomes" id="UP000184188"/>
    </source>
</evidence>
<sequence length="122" mass="14391">MNILISRAKYFAPMPLHGGADNWQAWTTFSWTTMCEIWNAIAAVSKLLDWGQKVQRKRRQDQDIWYSRWASLARSDEPSKVKREIIQRFTTVNGDTRERMLAVTRSLRETRFAFHSRDTALL</sequence>
<gene>
    <name evidence="1" type="ORF">ASPZODRAFT_132580</name>
</gene>
<evidence type="ECO:0000313" key="1">
    <source>
        <dbReference type="EMBL" id="OJJ46504.1"/>
    </source>
</evidence>
<accession>A0A1L9SHJ3</accession>
<proteinExistence type="predicted"/>
<dbReference type="AlphaFoldDB" id="A0A1L9SHJ3"/>
<dbReference type="RefSeq" id="XP_022581014.1">
    <property type="nucleotide sequence ID" value="XM_022723059.1"/>
</dbReference>